<protein>
    <submittedName>
        <fullName evidence="1">Uncharacterized protein</fullName>
    </submittedName>
</protein>
<sequence>MAEVQERERMQIRLSKTNMQRLQDMAGRYGMSANSLVSYILGQWLDNNYDLKDKMREQMFSIFASEDKLEKVFANPIFAEMMGGIVREMVQQGSPEREDEIA</sequence>
<dbReference type="EMBL" id="D43692">
    <property type="protein sequence ID" value="BAA07789.1"/>
    <property type="molecule type" value="Genomic_DNA"/>
</dbReference>
<name>Q52179_9BACL</name>
<dbReference type="RefSeq" id="WP_011116964.1">
    <property type="nucleotide sequence ID" value="NC_004938.1"/>
</dbReference>
<evidence type="ECO:0000313" key="1">
    <source>
        <dbReference type="EMBL" id="BAA07789.1"/>
    </source>
</evidence>
<geneLocation type="plasmid" evidence="1">
    <name>pHT926</name>
</geneLocation>
<reference evidence="1" key="1">
    <citation type="journal article" date="1995" name="Appl. Environ. Microbiol.">
        <title>Nucleotide sequence and replication properties of the Bacillus borstelensis cryptic plasmid pHT926.</title>
        <authorList>
            <person name="Ebisu S."/>
            <person name="Murahashi Y."/>
            <person name="Takagi H."/>
            <person name="Kadowaki K."/>
            <person name="Yamaguchi K."/>
            <person name="Yamagata H."/>
            <person name="Udaka S."/>
        </authorList>
    </citation>
    <scope>NUCLEOTIDE SEQUENCE</scope>
    <source>
        <plasmid evidence="1">pHT926</plasmid>
    </source>
</reference>
<proteinExistence type="predicted"/>
<accession>Q52179</accession>
<dbReference type="InterPro" id="IPR010985">
    <property type="entry name" value="Ribbon_hlx_hlx"/>
</dbReference>
<organism evidence="1">
    <name type="scientific">Brevibacillus borstelensis</name>
    <dbReference type="NCBI Taxonomy" id="45462"/>
    <lineage>
        <taxon>Bacteria</taxon>
        <taxon>Bacillati</taxon>
        <taxon>Bacillota</taxon>
        <taxon>Bacilli</taxon>
        <taxon>Bacillales</taxon>
        <taxon>Paenibacillaceae</taxon>
        <taxon>Brevibacillus</taxon>
    </lineage>
</organism>
<dbReference type="GO" id="GO:0006355">
    <property type="term" value="P:regulation of DNA-templated transcription"/>
    <property type="evidence" value="ECO:0007669"/>
    <property type="project" value="InterPro"/>
</dbReference>
<dbReference type="AlphaFoldDB" id="Q52179"/>
<keyword evidence="1" id="KW-0614">Plasmid</keyword>
<dbReference type="SUPFAM" id="SSF47598">
    <property type="entry name" value="Ribbon-helix-helix"/>
    <property type="match status" value="1"/>
</dbReference>